<dbReference type="PANTHER" id="PTHR19211:SF100">
    <property type="entry name" value="RIBOSOME PROTECTION PROTEIN VMLR"/>
    <property type="match status" value="1"/>
</dbReference>
<dbReference type="EMBL" id="CP011104">
    <property type="protein sequence ID" value="AKH65125.1"/>
    <property type="molecule type" value="Genomic_DNA"/>
</dbReference>
<dbReference type="InterPro" id="IPR050611">
    <property type="entry name" value="ABCF"/>
</dbReference>
<name>A0A0F7LR99_9GAMM</name>
<evidence type="ECO:0000256" key="2">
    <source>
        <dbReference type="ARBA" id="ARBA00022741"/>
    </source>
</evidence>
<sequence length="587" mass="66961">MKNKNQTFITAENVYYYNSENELFKGLSVSLNQNDKVGLIGFNGSGKSTLLKIISKNLSPNSGTVTHANNLKFYMIEQHFPDSLLDFSLLDATLSVLPCDESYSSGWKAETVLTGIGFRNEHFHMKCSSLSGGQKTKILIARALLLEPNTLLLDEPSNHLDLPTMLWLEQFLSTWKGCLITVSHDRRLLDNVTNCSWIISNNTLYKYGYPCSNALIEHQKLEDALQLQHAAEEQEIRRLESSAKQLAIWGKNYDSNSLSRKAQSMFKRIDKLKEQQCETIDDYPWYLTFPGRSLPANKLIDINNFNVQLKNSTLKLFNITDFTAASGDHITILGENGCGKSTFLEYVWHNYITPADNISEILIHPKAIMAYYDQTLNRLDDKHSLIDALIMYCDFAGVSVDNETCKKALIKAGFIYNRLFSKIETLSGGERARVLLLGISLIDSHIIMLDEPTNHLDFIGKTELAEQLRAYLGTLILVSHDRDFLEKVCNRFFVINNGKLIEYNDSNSAYKSMYSDTSVNNHYEPKDSSVQSVPVNDKNDDELLKRLFELEELLQEDQKRKNKHQKPDLQAMWHKEINEINGLLHLN</sequence>
<evidence type="ECO:0000256" key="4">
    <source>
        <dbReference type="SAM" id="Coils"/>
    </source>
</evidence>
<dbReference type="RefSeq" id="WP_046976117.1">
    <property type="nucleotide sequence ID" value="NZ_CP011104.1"/>
</dbReference>
<dbReference type="AlphaFoldDB" id="A0A0F7LR99"/>
<feature type="domain" description="ABC transporter" evidence="5">
    <location>
        <begin position="302"/>
        <end position="522"/>
    </location>
</feature>
<dbReference type="SUPFAM" id="SSF52540">
    <property type="entry name" value="P-loop containing nucleoside triphosphate hydrolases"/>
    <property type="match status" value="2"/>
</dbReference>
<keyword evidence="7" id="KW-1185">Reference proteome</keyword>
<reference evidence="7" key="2">
    <citation type="submission" date="2015-03" db="EMBL/GenBank/DDBJ databases">
        <title>Genome sequence of Azospirillum thiophilum strain DSM 21654T.</title>
        <authorList>
            <person name="Kwak Y."/>
            <person name="Shin J.-H."/>
        </authorList>
    </citation>
    <scope>NUCLEOTIDE SEQUENCE [LARGE SCALE GENOMIC DNA]</scope>
    <source>
        <strain evidence="7">DSM 15199</strain>
    </source>
</reference>
<evidence type="ECO:0000256" key="3">
    <source>
        <dbReference type="ARBA" id="ARBA00022840"/>
    </source>
</evidence>
<gene>
    <name evidence="6" type="ORF">VY86_18995</name>
</gene>
<proteinExistence type="predicted"/>
<dbReference type="OrthoDB" id="9808609at2"/>
<dbReference type="PROSITE" id="PS50893">
    <property type="entry name" value="ABC_TRANSPORTER_2"/>
    <property type="match status" value="2"/>
</dbReference>
<dbReference type="PANTHER" id="PTHR19211">
    <property type="entry name" value="ATP-BINDING TRANSPORT PROTEIN-RELATED"/>
    <property type="match status" value="1"/>
</dbReference>
<dbReference type="GO" id="GO:0016887">
    <property type="term" value="F:ATP hydrolysis activity"/>
    <property type="evidence" value="ECO:0007669"/>
    <property type="project" value="InterPro"/>
</dbReference>
<protein>
    <recommendedName>
        <fullName evidence="5">ABC transporter domain-containing protein</fullName>
    </recommendedName>
</protein>
<dbReference type="PROSITE" id="PS00211">
    <property type="entry name" value="ABC_TRANSPORTER_1"/>
    <property type="match status" value="2"/>
</dbReference>
<dbReference type="InterPro" id="IPR017871">
    <property type="entry name" value="ABC_transporter-like_CS"/>
</dbReference>
<dbReference type="CDD" id="cd03221">
    <property type="entry name" value="ABCF_EF-3"/>
    <property type="match status" value="2"/>
</dbReference>
<keyword evidence="1" id="KW-0677">Repeat</keyword>
<dbReference type="STRING" id="230089.VY86_18995"/>
<dbReference type="InterPro" id="IPR003439">
    <property type="entry name" value="ABC_transporter-like_ATP-bd"/>
</dbReference>
<evidence type="ECO:0000313" key="7">
    <source>
        <dbReference type="Proteomes" id="UP000034866"/>
    </source>
</evidence>
<evidence type="ECO:0000256" key="1">
    <source>
        <dbReference type="ARBA" id="ARBA00022737"/>
    </source>
</evidence>
<accession>A0A0F7LR99</accession>
<dbReference type="InterPro" id="IPR003593">
    <property type="entry name" value="AAA+_ATPase"/>
</dbReference>
<keyword evidence="3" id="KW-0067">ATP-binding</keyword>
<dbReference type="PATRIC" id="fig|230089.6.peg.4281"/>
<organism evidence="6 7">
    <name type="scientific">Photorhabdus thracensis</name>
    <dbReference type="NCBI Taxonomy" id="230089"/>
    <lineage>
        <taxon>Bacteria</taxon>
        <taxon>Pseudomonadati</taxon>
        <taxon>Pseudomonadota</taxon>
        <taxon>Gammaproteobacteria</taxon>
        <taxon>Enterobacterales</taxon>
        <taxon>Morganellaceae</taxon>
        <taxon>Photorhabdus</taxon>
    </lineage>
</organism>
<dbReference type="Gene3D" id="3.40.50.300">
    <property type="entry name" value="P-loop containing nucleotide triphosphate hydrolases"/>
    <property type="match status" value="2"/>
</dbReference>
<reference evidence="6 7" key="1">
    <citation type="journal article" date="2015" name="J. Biotechnol.">
        <title>Complete genome sequence of Photorhabdus temperata subsp. thracensis 39-8(T), an entomopathogenic bacterium for the improved commercial bioinsecticide.</title>
        <authorList>
            <person name="Kwak Y."/>
            <person name="Shin J.H."/>
        </authorList>
    </citation>
    <scope>NUCLEOTIDE SEQUENCE [LARGE SCALE GENOMIC DNA]</scope>
    <source>
        <strain evidence="6 7">DSM 15199</strain>
    </source>
</reference>
<dbReference type="GO" id="GO:0005524">
    <property type="term" value="F:ATP binding"/>
    <property type="evidence" value="ECO:0007669"/>
    <property type="project" value="UniProtKB-KW"/>
</dbReference>
<feature type="domain" description="ABC transporter" evidence="5">
    <location>
        <begin position="9"/>
        <end position="226"/>
    </location>
</feature>
<dbReference type="SMART" id="SM00382">
    <property type="entry name" value="AAA"/>
    <property type="match status" value="2"/>
</dbReference>
<dbReference type="KEGG" id="ptt:VY86_18995"/>
<dbReference type="Proteomes" id="UP000034866">
    <property type="component" value="Chromosome"/>
</dbReference>
<dbReference type="InterPro" id="IPR027417">
    <property type="entry name" value="P-loop_NTPase"/>
</dbReference>
<dbReference type="Pfam" id="PF00005">
    <property type="entry name" value="ABC_tran"/>
    <property type="match status" value="2"/>
</dbReference>
<keyword evidence="2" id="KW-0547">Nucleotide-binding</keyword>
<feature type="coiled-coil region" evidence="4">
    <location>
        <begin position="222"/>
        <end position="275"/>
    </location>
</feature>
<evidence type="ECO:0000313" key="6">
    <source>
        <dbReference type="EMBL" id="AKH65125.1"/>
    </source>
</evidence>
<keyword evidence="4" id="KW-0175">Coiled coil</keyword>
<evidence type="ECO:0000259" key="5">
    <source>
        <dbReference type="PROSITE" id="PS50893"/>
    </source>
</evidence>